<dbReference type="PANTHER" id="PTHR10963">
    <property type="entry name" value="GLYCOSYL HYDROLASE-RELATED"/>
    <property type="match status" value="1"/>
</dbReference>
<dbReference type="InterPro" id="IPR000757">
    <property type="entry name" value="Beta-glucanase-like"/>
</dbReference>
<keyword evidence="1" id="KW-0732">Signal</keyword>
<keyword evidence="3" id="KW-0808">Transferase</keyword>
<dbReference type="InterPro" id="IPR050546">
    <property type="entry name" value="Glycosyl_Hydrlase_16"/>
</dbReference>
<dbReference type="EMBL" id="JAPEUY010000015">
    <property type="protein sequence ID" value="KAJ4365725.1"/>
    <property type="molecule type" value="Genomic_DNA"/>
</dbReference>
<protein>
    <submittedName>
        <fullName evidence="3">Nicotinate-nucleotide diphosphorylase (Carboxylating)</fullName>
        <ecNumber evidence="3">2.4.2.19</ecNumber>
    </submittedName>
</protein>
<dbReference type="GO" id="GO:0009251">
    <property type="term" value="P:glucan catabolic process"/>
    <property type="evidence" value="ECO:0007669"/>
    <property type="project" value="TreeGrafter"/>
</dbReference>
<evidence type="ECO:0000313" key="4">
    <source>
        <dbReference type="Proteomes" id="UP001140560"/>
    </source>
</evidence>
<gene>
    <name evidence="3" type="primary">BNA6_1</name>
    <name evidence="3" type="ORF">N0V83_008345</name>
</gene>
<comment type="caution">
    <text evidence="3">The sequence shown here is derived from an EMBL/GenBank/DDBJ whole genome shotgun (WGS) entry which is preliminary data.</text>
</comment>
<reference evidence="3" key="1">
    <citation type="submission" date="2022-10" db="EMBL/GenBank/DDBJ databases">
        <title>Tapping the CABI collections for fungal endophytes: first genome assemblies for Collariella, Neodidymelliopsis, Ascochyta clinopodiicola, Didymella pomorum, Didymosphaeria variabile, Neocosmospora piperis and Neocucurbitaria cava.</title>
        <authorList>
            <person name="Hill R."/>
        </authorList>
    </citation>
    <scope>NUCLEOTIDE SEQUENCE</scope>
    <source>
        <strain evidence="3">IMI 356814</strain>
    </source>
</reference>
<keyword evidence="4" id="KW-1185">Reference proteome</keyword>
<dbReference type="CDD" id="cd02181">
    <property type="entry name" value="GH16_fungal_Lam16A_glucanase"/>
    <property type="match status" value="1"/>
</dbReference>
<dbReference type="InterPro" id="IPR013320">
    <property type="entry name" value="ConA-like_dom_sf"/>
</dbReference>
<dbReference type="GO" id="GO:0004514">
    <property type="term" value="F:nicotinate-nucleotide diphosphorylase (carboxylating) activity"/>
    <property type="evidence" value="ECO:0007669"/>
    <property type="project" value="UniProtKB-EC"/>
</dbReference>
<sequence length="412" mass="44670">MRSPTHFTTAVLATTTVMSTFAVLGSAHNNDNSNNTTPQSTGQYKLTDDISYANFFSSFDFFTGPDPTQGFVQYQNLTSAIEQKLIGYLPDTQSVFLGVDYTNKNDKGRASVRIESKKAWSQGLLIADIRHMPASQCSVWPAYWLLGYDPTGKTSWPELGEVDLLEGVNDYEQNSVTLHTSKGCVVDNSTMPAPSTGGTSSTEAAFTGLMTTDDCDVAAAGQGKNVGCSIQAPKIMSGVQLGSGTDSEETSLPSYGTEFNKAGGGIYAMEWTSSGISVWFIPRNSAAYTTNFGNNTSTNSMTSPDPSTWGITPIARFSGSGCDYTQRFQNLKVIFDTTFCGEWAGKEWDKSCAAKTGVATCEAYVRDNPDAFTEAYWEIAGLKWYQRGAEPETHEKCEVVAPAPLFVKVKDR</sequence>
<dbReference type="GO" id="GO:0004553">
    <property type="term" value="F:hydrolase activity, hydrolyzing O-glycosyl compounds"/>
    <property type="evidence" value="ECO:0007669"/>
    <property type="project" value="InterPro"/>
</dbReference>
<name>A0A9W8Y2X5_9PLEO</name>
<dbReference type="Gene3D" id="2.60.120.200">
    <property type="match status" value="1"/>
</dbReference>
<dbReference type="EC" id="2.4.2.19" evidence="3"/>
<feature type="signal peptide" evidence="1">
    <location>
        <begin position="1"/>
        <end position="27"/>
    </location>
</feature>
<dbReference type="PANTHER" id="PTHR10963:SF24">
    <property type="entry name" value="GLYCOSIDASE C21B10.07-RELATED"/>
    <property type="match status" value="1"/>
</dbReference>
<feature type="chain" id="PRO_5040797525" evidence="1">
    <location>
        <begin position="28"/>
        <end position="412"/>
    </location>
</feature>
<dbReference type="OrthoDB" id="192832at2759"/>
<dbReference type="PROSITE" id="PS51762">
    <property type="entry name" value="GH16_2"/>
    <property type="match status" value="1"/>
</dbReference>
<keyword evidence="3" id="KW-0328">Glycosyltransferase</keyword>
<organism evidence="3 4">
    <name type="scientific">Neocucurbitaria cava</name>
    <dbReference type="NCBI Taxonomy" id="798079"/>
    <lineage>
        <taxon>Eukaryota</taxon>
        <taxon>Fungi</taxon>
        <taxon>Dikarya</taxon>
        <taxon>Ascomycota</taxon>
        <taxon>Pezizomycotina</taxon>
        <taxon>Dothideomycetes</taxon>
        <taxon>Pleosporomycetidae</taxon>
        <taxon>Pleosporales</taxon>
        <taxon>Pleosporineae</taxon>
        <taxon>Cucurbitariaceae</taxon>
        <taxon>Neocucurbitaria</taxon>
    </lineage>
</organism>
<proteinExistence type="predicted"/>
<evidence type="ECO:0000259" key="2">
    <source>
        <dbReference type="PROSITE" id="PS51762"/>
    </source>
</evidence>
<evidence type="ECO:0000256" key="1">
    <source>
        <dbReference type="SAM" id="SignalP"/>
    </source>
</evidence>
<dbReference type="Pfam" id="PF26113">
    <property type="entry name" value="GH16_XgeA"/>
    <property type="match status" value="2"/>
</dbReference>
<accession>A0A9W8Y2X5</accession>
<evidence type="ECO:0000313" key="3">
    <source>
        <dbReference type="EMBL" id="KAJ4365725.1"/>
    </source>
</evidence>
<dbReference type="SUPFAM" id="SSF49899">
    <property type="entry name" value="Concanavalin A-like lectins/glucanases"/>
    <property type="match status" value="1"/>
</dbReference>
<dbReference type="Proteomes" id="UP001140560">
    <property type="component" value="Unassembled WGS sequence"/>
</dbReference>
<dbReference type="AlphaFoldDB" id="A0A9W8Y2X5"/>
<feature type="domain" description="GH16" evidence="2">
    <location>
        <begin position="30"/>
        <end position="352"/>
    </location>
</feature>